<accession>A0A9K3CP18</accession>
<keyword evidence="2" id="KW-0802">TPR repeat</keyword>
<keyword evidence="6" id="KW-1185">Reference proteome</keyword>
<evidence type="ECO:0000256" key="1">
    <source>
        <dbReference type="ARBA" id="ARBA00022737"/>
    </source>
</evidence>
<dbReference type="SUPFAM" id="SSF48452">
    <property type="entry name" value="TPR-like"/>
    <property type="match status" value="1"/>
</dbReference>
<dbReference type="Pfam" id="PF17830">
    <property type="entry name" value="STI1-HOP_DP"/>
    <property type="match status" value="1"/>
</dbReference>
<evidence type="ECO:0000256" key="2">
    <source>
        <dbReference type="ARBA" id="ARBA00022803"/>
    </source>
</evidence>
<dbReference type="Gene3D" id="1.25.40.10">
    <property type="entry name" value="Tetratricopeptide repeat domain"/>
    <property type="match status" value="1"/>
</dbReference>
<evidence type="ECO:0000313" key="5">
    <source>
        <dbReference type="EMBL" id="GIQ80701.1"/>
    </source>
</evidence>
<dbReference type="Proteomes" id="UP000265618">
    <property type="component" value="Unassembled WGS sequence"/>
</dbReference>
<evidence type="ECO:0000259" key="4">
    <source>
        <dbReference type="Pfam" id="PF17830"/>
    </source>
</evidence>
<evidence type="ECO:0000256" key="3">
    <source>
        <dbReference type="SAM" id="MobiDB-lite"/>
    </source>
</evidence>
<name>A0A9K3CP18_9EUKA</name>
<evidence type="ECO:0000313" key="6">
    <source>
        <dbReference type="Proteomes" id="UP000265618"/>
    </source>
</evidence>
<dbReference type="EMBL" id="BDIP01000223">
    <property type="protein sequence ID" value="GIQ80701.1"/>
    <property type="molecule type" value="Genomic_DNA"/>
</dbReference>
<dbReference type="AlphaFoldDB" id="A0A9K3CP18"/>
<comment type="caution">
    <text evidence="5">The sequence shown here is derived from an EMBL/GenBank/DDBJ whole genome shotgun (WGS) entry which is preliminary data.</text>
</comment>
<dbReference type="InterPro" id="IPR041243">
    <property type="entry name" value="STI1/HOP_DP"/>
</dbReference>
<feature type="domain" description="STI1/HOP DP" evidence="4">
    <location>
        <begin position="237"/>
        <end position="290"/>
    </location>
</feature>
<dbReference type="OrthoDB" id="533763at2759"/>
<dbReference type="InterPro" id="IPR011990">
    <property type="entry name" value="TPR-like_helical_dom_sf"/>
</dbReference>
<dbReference type="GO" id="GO:0030544">
    <property type="term" value="F:Hsp70 protein binding"/>
    <property type="evidence" value="ECO:0007669"/>
    <property type="project" value="TreeGrafter"/>
</dbReference>
<reference evidence="5 6" key="1">
    <citation type="journal article" date="2018" name="PLoS ONE">
        <title>The draft genome of Kipferlia bialata reveals reductive genome evolution in fornicate parasites.</title>
        <authorList>
            <person name="Tanifuji G."/>
            <person name="Takabayashi S."/>
            <person name="Kume K."/>
            <person name="Takagi M."/>
            <person name="Nakayama T."/>
            <person name="Kamikawa R."/>
            <person name="Inagaki Y."/>
            <person name="Hashimoto T."/>
        </authorList>
    </citation>
    <scope>NUCLEOTIDE SEQUENCE [LARGE SCALE GENOMIC DNA]</scope>
    <source>
        <strain evidence="5">NY0173</strain>
    </source>
</reference>
<dbReference type="SMART" id="SM00028">
    <property type="entry name" value="TPR"/>
    <property type="match status" value="2"/>
</dbReference>
<dbReference type="InterPro" id="IPR019734">
    <property type="entry name" value="TPR_rpt"/>
</dbReference>
<protein>
    <recommendedName>
        <fullName evidence="4">STI1/HOP DP domain-containing protein</fullName>
    </recommendedName>
</protein>
<dbReference type="PANTHER" id="PTHR45883">
    <property type="entry name" value="HSC70-INTERACTING PROTEIN"/>
    <property type="match status" value="1"/>
</dbReference>
<sequence length="296" mass="31867">MSQGESASEESSSFDDEDFSDMPGLEQVDVQAQRQEMAAELAIDFRDLPMGTLEDGAEPDYAHAAELKSRALEEAREGHLRKAVLLASDAVQAHPGSGLMLVCRARILIDLGEISAAKRDLKLAVKRSPNSASAYHCLGDACRLLCDSEGAVKAYRTGLDLEYRAESARHLTVMEKDVKEQARRDRAVREKVKVDIKPGKPSSAIPGVHPAAQGFKPPAGMANPFEVLADEAANLSPQMAERLMGDNKVASLFNDPDFAAKLAEASNGPEGAAKFANDPEFLKNIAAFMGVMGQKK</sequence>
<dbReference type="PANTHER" id="PTHR45883:SF2">
    <property type="entry name" value="HSC70-INTERACTING PROTEIN"/>
    <property type="match status" value="1"/>
</dbReference>
<gene>
    <name evidence="5" type="ORF">KIPB_001539</name>
</gene>
<feature type="compositionally biased region" description="Low complexity" evidence="3">
    <location>
        <begin position="1"/>
        <end position="11"/>
    </location>
</feature>
<organism evidence="5 6">
    <name type="scientific">Kipferlia bialata</name>
    <dbReference type="NCBI Taxonomy" id="797122"/>
    <lineage>
        <taxon>Eukaryota</taxon>
        <taxon>Metamonada</taxon>
        <taxon>Carpediemonas-like organisms</taxon>
        <taxon>Kipferlia</taxon>
    </lineage>
</organism>
<proteinExistence type="predicted"/>
<feature type="region of interest" description="Disordered" evidence="3">
    <location>
        <begin position="1"/>
        <end position="31"/>
    </location>
</feature>
<dbReference type="Gene3D" id="1.10.260.100">
    <property type="match status" value="1"/>
</dbReference>
<keyword evidence="1" id="KW-0677">Repeat</keyword>